<evidence type="ECO:0000313" key="1">
    <source>
        <dbReference type="EMBL" id="SVE07718.1"/>
    </source>
</evidence>
<dbReference type="AlphaFoldDB" id="A0A383AKT4"/>
<reference evidence="1" key="1">
    <citation type="submission" date="2018-05" db="EMBL/GenBank/DDBJ databases">
        <authorList>
            <person name="Lanie J.A."/>
            <person name="Ng W.-L."/>
            <person name="Kazmierczak K.M."/>
            <person name="Andrzejewski T.M."/>
            <person name="Davidsen T.M."/>
            <person name="Wayne K.J."/>
            <person name="Tettelin H."/>
            <person name="Glass J.I."/>
            <person name="Rusch D."/>
            <person name="Podicherti R."/>
            <person name="Tsui H.-C.T."/>
            <person name="Winkler M.E."/>
        </authorList>
    </citation>
    <scope>NUCLEOTIDE SEQUENCE</scope>
</reference>
<feature type="non-terminal residue" evidence="1">
    <location>
        <position position="1"/>
    </location>
</feature>
<gene>
    <name evidence="1" type="ORF">METZ01_LOCUS460572</name>
</gene>
<sequence length="42" mass="4570">VPTIELNKVVFPEPFGPINPTIEPCSTDKEISSLAFTPPKCL</sequence>
<organism evidence="1">
    <name type="scientific">marine metagenome</name>
    <dbReference type="NCBI Taxonomy" id="408172"/>
    <lineage>
        <taxon>unclassified sequences</taxon>
        <taxon>metagenomes</taxon>
        <taxon>ecological metagenomes</taxon>
    </lineage>
</organism>
<name>A0A383AKT4_9ZZZZ</name>
<dbReference type="EMBL" id="UINC01192525">
    <property type="protein sequence ID" value="SVE07718.1"/>
    <property type="molecule type" value="Genomic_DNA"/>
</dbReference>
<protein>
    <submittedName>
        <fullName evidence="1">Uncharacterized protein</fullName>
    </submittedName>
</protein>
<proteinExistence type="predicted"/>
<accession>A0A383AKT4</accession>